<evidence type="ECO:0000313" key="1">
    <source>
        <dbReference type="EMBL" id="PEM65312.1"/>
    </source>
</evidence>
<comment type="caution">
    <text evidence="1">The sequence shown here is derived from an EMBL/GenBank/DDBJ whole genome shotgun (WGS) entry which is preliminary data.</text>
</comment>
<dbReference type="Proteomes" id="UP000219775">
    <property type="component" value="Unassembled WGS sequence"/>
</dbReference>
<name>A0A2A8BYF8_9BACI</name>
<gene>
    <name evidence="1" type="ORF">CN613_25550</name>
</gene>
<proteinExistence type="predicted"/>
<reference evidence="1 2" key="1">
    <citation type="submission" date="2017-09" db="EMBL/GenBank/DDBJ databases">
        <title>Large-scale bioinformatics analysis of Bacillus genomes uncovers conserved roles of natural products in bacterial physiology.</title>
        <authorList>
            <consortium name="Agbiome Team Llc"/>
            <person name="Bleich R.M."/>
            <person name="Grubbs K.J."/>
            <person name="Santa Maria K.C."/>
            <person name="Allen S.E."/>
            <person name="Farag S."/>
            <person name="Shank E.A."/>
            <person name="Bowers A."/>
        </authorList>
    </citation>
    <scope>NUCLEOTIDE SEQUENCE [LARGE SCALE GENOMIC DNA]</scope>
    <source>
        <strain evidence="1 2">AFS009893</strain>
    </source>
</reference>
<dbReference type="RefSeq" id="WP_098129079.1">
    <property type="nucleotide sequence ID" value="NZ_NUDP01000117.1"/>
</dbReference>
<evidence type="ECO:0000313" key="2">
    <source>
        <dbReference type="Proteomes" id="UP000219775"/>
    </source>
</evidence>
<dbReference type="EMBL" id="NUDP01000117">
    <property type="protein sequence ID" value="PEM65312.1"/>
    <property type="molecule type" value="Genomic_DNA"/>
</dbReference>
<protein>
    <submittedName>
        <fullName evidence="1">Uncharacterized protein</fullName>
    </submittedName>
</protein>
<sequence length="114" mass="13014">MKRHELLEKAHKGEIKAGDKFKSGSQVITFDGRTFKYEGGLALKLMTSNIDWTPVTKTITVELTQAQINTIYSLANHIDDDKMQIGNDKHYETATTWNLFNKFEDLYKTTGGRN</sequence>
<dbReference type="AlphaFoldDB" id="A0A2A8BYF8"/>
<accession>A0A2A8BYF8</accession>
<organism evidence="1 2">
    <name type="scientific">Bacillus pseudomycoides</name>
    <dbReference type="NCBI Taxonomy" id="64104"/>
    <lineage>
        <taxon>Bacteria</taxon>
        <taxon>Bacillati</taxon>
        <taxon>Bacillota</taxon>
        <taxon>Bacilli</taxon>
        <taxon>Bacillales</taxon>
        <taxon>Bacillaceae</taxon>
        <taxon>Bacillus</taxon>
        <taxon>Bacillus cereus group</taxon>
    </lineage>
</organism>